<evidence type="ECO:0000256" key="1">
    <source>
        <dbReference type="ARBA" id="ARBA00008945"/>
    </source>
</evidence>
<dbReference type="InterPro" id="IPR000851">
    <property type="entry name" value="Ribosomal_uS5"/>
</dbReference>
<accession>A0ABM1TNT9</accession>
<keyword evidence="3 4" id="KW-0687">Ribonucleoprotein</keyword>
<dbReference type="InterPro" id="IPR014721">
    <property type="entry name" value="Ribsml_uS5_D2-typ_fold_subgr"/>
</dbReference>
<proteinExistence type="inferred from homology"/>
<protein>
    <submittedName>
        <fullName evidence="8">28S ribosomal protein S5, mitochondrial</fullName>
    </submittedName>
</protein>
<dbReference type="Pfam" id="PF00333">
    <property type="entry name" value="Ribosomal_S5"/>
    <property type="match status" value="1"/>
</dbReference>
<dbReference type="PANTHER" id="PTHR48277:SF1">
    <property type="entry name" value="MITOCHONDRIAL RIBOSOMAL PROTEIN S5"/>
    <property type="match status" value="1"/>
</dbReference>
<dbReference type="Gene3D" id="3.30.160.20">
    <property type="match status" value="1"/>
</dbReference>
<evidence type="ECO:0000313" key="7">
    <source>
        <dbReference type="Proteomes" id="UP000694941"/>
    </source>
</evidence>
<sequence>MKTVFNMKANFGRTRRMSALCVTGNKNGLAGFALGKSPEGRAAMRKVRIYMLYRNFYFPVFHDFYTCFGKTQIFVKKKPKGFGLVCHRAIKTICEIIGIKDLYAKVEGSTNINNLTKAFFLGLQNQKTHQQLAQEKGLHVVEYREERDNFPQVIASPSKCRTMKEINPQEVIDYNEHINEGKVELIKTKRRPFYEYLDSWEYRVKKIERFRNHENVHVNLLVEHGKLTSFLNIEEQQKVVNTESNE</sequence>
<gene>
    <name evidence="8" type="primary">LOC106473389</name>
</gene>
<dbReference type="GO" id="GO:0005840">
    <property type="term" value="C:ribosome"/>
    <property type="evidence" value="ECO:0007669"/>
    <property type="project" value="UniProtKB-KW"/>
</dbReference>
<dbReference type="Proteomes" id="UP000694941">
    <property type="component" value="Unplaced"/>
</dbReference>
<dbReference type="InterPro" id="IPR013810">
    <property type="entry name" value="Ribosomal_uS5_N"/>
</dbReference>
<comment type="similarity">
    <text evidence="1 5">Belongs to the universal ribosomal protein uS5 family.</text>
</comment>
<keyword evidence="7" id="KW-1185">Reference proteome</keyword>
<keyword evidence="2 4" id="KW-0689">Ribosomal protein</keyword>
<name>A0ABM1TNT9_LIMPO</name>
<evidence type="ECO:0000313" key="8">
    <source>
        <dbReference type="RefSeq" id="XP_022257545.1"/>
    </source>
</evidence>
<dbReference type="SUPFAM" id="SSF54211">
    <property type="entry name" value="Ribosomal protein S5 domain 2-like"/>
    <property type="match status" value="1"/>
</dbReference>
<dbReference type="SUPFAM" id="SSF54768">
    <property type="entry name" value="dsRNA-binding domain-like"/>
    <property type="match status" value="1"/>
</dbReference>
<organism evidence="7 8">
    <name type="scientific">Limulus polyphemus</name>
    <name type="common">Atlantic horseshoe crab</name>
    <dbReference type="NCBI Taxonomy" id="6850"/>
    <lineage>
        <taxon>Eukaryota</taxon>
        <taxon>Metazoa</taxon>
        <taxon>Ecdysozoa</taxon>
        <taxon>Arthropoda</taxon>
        <taxon>Chelicerata</taxon>
        <taxon>Merostomata</taxon>
        <taxon>Xiphosura</taxon>
        <taxon>Limulidae</taxon>
        <taxon>Limulus</taxon>
    </lineage>
</organism>
<dbReference type="RefSeq" id="XP_022257545.1">
    <property type="nucleotide sequence ID" value="XM_022401837.1"/>
</dbReference>
<feature type="domain" description="S5 DRBM" evidence="6">
    <location>
        <begin position="1"/>
        <end position="46"/>
    </location>
</feature>
<dbReference type="InterPro" id="IPR005324">
    <property type="entry name" value="Ribosomal_uS5_C"/>
</dbReference>
<dbReference type="PANTHER" id="PTHR48277">
    <property type="entry name" value="MITOCHONDRIAL RIBOSOMAL PROTEIN S5"/>
    <property type="match status" value="1"/>
</dbReference>
<dbReference type="GeneID" id="106473389"/>
<evidence type="ECO:0000256" key="3">
    <source>
        <dbReference type="ARBA" id="ARBA00023274"/>
    </source>
</evidence>
<dbReference type="Gene3D" id="3.30.230.10">
    <property type="match status" value="1"/>
</dbReference>
<evidence type="ECO:0000259" key="6">
    <source>
        <dbReference type="PROSITE" id="PS50881"/>
    </source>
</evidence>
<dbReference type="PROSITE" id="PS50881">
    <property type="entry name" value="S5_DSRBD"/>
    <property type="match status" value="1"/>
</dbReference>
<dbReference type="Pfam" id="PF03719">
    <property type="entry name" value="Ribosomal_S5_C"/>
    <property type="match status" value="1"/>
</dbReference>
<dbReference type="InterPro" id="IPR020568">
    <property type="entry name" value="Ribosomal_Su5_D2-typ_SF"/>
</dbReference>
<evidence type="ECO:0000256" key="2">
    <source>
        <dbReference type="ARBA" id="ARBA00022980"/>
    </source>
</evidence>
<evidence type="ECO:0000256" key="5">
    <source>
        <dbReference type="RuleBase" id="RU003823"/>
    </source>
</evidence>
<reference evidence="8" key="1">
    <citation type="submission" date="2025-08" db="UniProtKB">
        <authorList>
            <consortium name="RefSeq"/>
        </authorList>
    </citation>
    <scope>IDENTIFICATION</scope>
    <source>
        <tissue evidence="8">Muscle</tissue>
    </source>
</reference>
<evidence type="ECO:0000256" key="4">
    <source>
        <dbReference type="PROSITE-ProRule" id="PRU00268"/>
    </source>
</evidence>